<dbReference type="PRINTS" id="PR01271">
    <property type="entry name" value="HISDACETLASE"/>
</dbReference>
<evidence type="ECO:0000313" key="9">
    <source>
        <dbReference type="EMBL" id="CEM11971.1"/>
    </source>
</evidence>
<dbReference type="InterPro" id="IPR023696">
    <property type="entry name" value="Ureohydrolase_dom_sf"/>
</dbReference>
<dbReference type="InterPro" id="IPR023801">
    <property type="entry name" value="His_deacetylse_dom"/>
</dbReference>
<feature type="domain" description="Histone deacetylase" evidence="8">
    <location>
        <begin position="29"/>
        <end position="318"/>
    </location>
</feature>
<evidence type="ECO:0000256" key="5">
    <source>
        <dbReference type="PIRSR" id="PIRSR037913-1"/>
    </source>
</evidence>
<dbReference type="SUPFAM" id="SSF52768">
    <property type="entry name" value="Arginase/deacetylase"/>
    <property type="match status" value="1"/>
</dbReference>
<evidence type="ECO:0000256" key="6">
    <source>
        <dbReference type="PIRSR" id="PIRSR037913-2"/>
    </source>
</evidence>
<accession>A0A0G4FGJ8</accession>
<comment type="subcellular location">
    <subcellularLocation>
        <location evidence="4">Nucleus</location>
    </subcellularLocation>
</comment>
<keyword evidence="3 4" id="KW-0156">Chromatin regulator</keyword>
<feature type="binding site" evidence="6">
    <location>
        <position position="99"/>
    </location>
    <ligand>
        <name>substrate</name>
    </ligand>
</feature>
<comment type="similarity">
    <text evidence="4">Belongs to the histone deacetylase family. HD Type 1 subfamily.</text>
</comment>
<feature type="binding site" evidence="6">
    <location>
        <position position="149"/>
    </location>
    <ligand>
        <name>substrate</name>
    </ligand>
</feature>
<evidence type="ECO:0000256" key="4">
    <source>
        <dbReference type="PIRNR" id="PIRNR037913"/>
    </source>
</evidence>
<dbReference type="AlphaFoldDB" id="A0A0G4FGJ8"/>
<organism evidence="9">
    <name type="scientific">Chromera velia CCMP2878</name>
    <dbReference type="NCBI Taxonomy" id="1169474"/>
    <lineage>
        <taxon>Eukaryota</taxon>
        <taxon>Sar</taxon>
        <taxon>Alveolata</taxon>
        <taxon>Colpodellida</taxon>
        <taxon>Chromeraceae</taxon>
        <taxon>Chromera</taxon>
    </lineage>
</organism>
<dbReference type="GO" id="GO:0141221">
    <property type="term" value="F:histone deacetylase activity, hydrolytic mechanism"/>
    <property type="evidence" value="ECO:0007669"/>
    <property type="project" value="UniProtKB-EC"/>
</dbReference>
<feature type="binding site" evidence="7">
    <location>
        <position position="176"/>
    </location>
    <ligand>
        <name>a divalent metal cation</name>
        <dbReference type="ChEBI" id="CHEBI:60240"/>
    </ligand>
</feature>
<reference evidence="9" key="1">
    <citation type="submission" date="2014-11" db="EMBL/GenBank/DDBJ databases">
        <authorList>
            <person name="Otto D Thomas"/>
            <person name="Naeem Raeece"/>
        </authorList>
    </citation>
    <scope>NUCLEOTIDE SEQUENCE</scope>
</reference>
<dbReference type="InterPro" id="IPR003084">
    <property type="entry name" value="HDAC_I/II"/>
</dbReference>
<dbReference type="CDD" id="cd09991">
    <property type="entry name" value="HDAC_classI"/>
    <property type="match status" value="1"/>
</dbReference>
<protein>
    <recommendedName>
        <fullName evidence="1 4">Histone deacetylase</fullName>
        <ecNumber evidence="1 4">3.5.1.98</ecNumber>
    </recommendedName>
</protein>
<dbReference type="EC" id="3.5.1.98" evidence="1 4"/>
<feature type="active site" description="Proton acceptor" evidence="5">
    <location>
        <position position="141"/>
    </location>
</feature>
<feature type="binding site" evidence="6">
    <location>
        <position position="303"/>
    </location>
    <ligand>
        <name>substrate</name>
    </ligand>
</feature>
<dbReference type="GO" id="GO:0040029">
    <property type="term" value="P:epigenetic regulation of gene expression"/>
    <property type="evidence" value="ECO:0007669"/>
    <property type="project" value="TreeGrafter"/>
</dbReference>
<keyword evidence="4" id="KW-0539">Nucleus</keyword>
<evidence type="ECO:0000256" key="3">
    <source>
        <dbReference type="ARBA" id="ARBA00022853"/>
    </source>
</evidence>
<keyword evidence="7" id="KW-0479">Metal-binding</keyword>
<dbReference type="Gene3D" id="3.40.800.20">
    <property type="entry name" value="Histone deacetylase domain"/>
    <property type="match status" value="1"/>
</dbReference>
<dbReference type="GO" id="GO:0000118">
    <property type="term" value="C:histone deacetylase complex"/>
    <property type="evidence" value="ECO:0007669"/>
    <property type="project" value="UniProtKB-ARBA"/>
</dbReference>
<feature type="binding site" evidence="7">
    <location>
        <position position="264"/>
    </location>
    <ligand>
        <name>a divalent metal cation</name>
        <dbReference type="ChEBI" id="CHEBI:60240"/>
    </ligand>
</feature>
<dbReference type="PIRSF" id="PIRSF037913">
    <property type="entry name" value="His_deacetylse_1"/>
    <property type="match status" value="1"/>
</dbReference>
<proteinExistence type="inferred from homology"/>
<evidence type="ECO:0000256" key="2">
    <source>
        <dbReference type="ARBA" id="ARBA00022801"/>
    </source>
</evidence>
<sequence length="414" mass="46440">MTTETKSRKKKVAYFYDYLIGDYDYGPNHPMKPHRIRMTDALLHGYDLIREMAPIQAQIGRDDLMQFHAEDYIEFLETVDHQTFPECDDVVQKYNVNEDCPVFEGLWDFIRTYSAGSIGGAQHINSGASEIAINWSGGLHHGKKMEASGFCYANDCVLACIELLKRHERVLYIDIDIHHGDGVEEAFYTSPRCMCVSFHKFGEYFPGTGAIEDTGSGAGHGYSINVPLQDGVTDEMFIDIFTRVMNLVRSRFDPQAVVLQCGADSLSGDRLGCFNLTLEGHGYAVEYVKNWRVPMVVLGGGGYTLRNVAKCWTYETAVLLEKELDPVIPEDTKYLGYYGPDCRLEVLPSSVLENHNSRADMDKIEQQLVEVMKGKVFATNAGIKSAAVNDSGPFPVLNLQRSEQDDDADVRMTD</sequence>
<dbReference type="InterPro" id="IPR037138">
    <property type="entry name" value="His_deacetylse_dom_sf"/>
</dbReference>
<name>A0A0G4FGJ8_9ALVE</name>
<dbReference type="InterPro" id="IPR000286">
    <property type="entry name" value="HDACs"/>
</dbReference>
<evidence type="ECO:0000256" key="1">
    <source>
        <dbReference type="ARBA" id="ARBA00012111"/>
    </source>
</evidence>
<comment type="catalytic activity">
    <reaction evidence="4">
        <text>N(6)-acetyl-L-lysyl-[histone] + H2O = L-lysyl-[histone] + acetate</text>
        <dbReference type="Rhea" id="RHEA:58196"/>
        <dbReference type="Rhea" id="RHEA-COMP:9845"/>
        <dbReference type="Rhea" id="RHEA-COMP:11338"/>
        <dbReference type="ChEBI" id="CHEBI:15377"/>
        <dbReference type="ChEBI" id="CHEBI:29969"/>
        <dbReference type="ChEBI" id="CHEBI:30089"/>
        <dbReference type="ChEBI" id="CHEBI:61930"/>
        <dbReference type="EC" id="3.5.1.98"/>
    </reaction>
</comment>
<dbReference type="PRINTS" id="PR01270">
    <property type="entry name" value="HDASUPER"/>
</dbReference>
<dbReference type="Pfam" id="PF00850">
    <property type="entry name" value="Hist_deacetyl"/>
    <property type="match status" value="1"/>
</dbReference>
<dbReference type="PANTHER" id="PTHR10625">
    <property type="entry name" value="HISTONE DEACETYLASE HDAC1-RELATED"/>
    <property type="match status" value="1"/>
</dbReference>
<dbReference type="EMBL" id="CDMZ01000330">
    <property type="protein sequence ID" value="CEM11971.1"/>
    <property type="molecule type" value="Genomic_DNA"/>
</dbReference>
<dbReference type="VEuPathDB" id="CryptoDB:Cvel_3290"/>
<keyword evidence="4" id="KW-0805">Transcription regulation</keyword>
<keyword evidence="4" id="KW-0804">Transcription</keyword>
<evidence type="ECO:0000256" key="7">
    <source>
        <dbReference type="PIRSR" id="PIRSR037913-3"/>
    </source>
</evidence>
<keyword evidence="2 4" id="KW-0378">Hydrolase</keyword>
<dbReference type="PANTHER" id="PTHR10625:SF10">
    <property type="entry name" value="HISTONE DEACETYLASE HDAC1"/>
    <property type="match status" value="1"/>
</dbReference>
<feature type="binding site" evidence="7">
    <location>
        <position position="178"/>
    </location>
    <ligand>
        <name>a divalent metal cation</name>
        <dbReference type="ChEBI" id="CHEBI:60240"/>
    </ligand>
</feature>
<gene>
    <name evidence="9" type="ORF">Cvel_3290</name>
</gene>
<evidence type="ECO:0000259" key="8">
    <source>
        <dbReference type="Pfam" id="PF00850"/>
    </source>
</evidence>
<dbReference type="GO" id="GO:0046872">
    <property type="term" value="F:metal ion binding"/>
    <property type="evidence" value="ECO:0007669"/>
    <property type="project" value="UniProtKB-KW"/>
</dbReference>
<dbReference type="PhylomeDB" id="A0A0G4FGJ8"/>